<protein>
    <submittedName>
        <fullName evidence="2">Uncharacterized protein</fullName>
    </submittedName>
</protein>
<evidence type="ECO:0000256" key="1">
    <source>
        <dbReference type="SAM" id="MobiDB-lite"/>
    </source>
</evidence>
<evidence type="ECO:0000313" key="2">
    <source>
        <dbReference type="EMBL" id="KAI5329110.1"/>
    </source>
</evidence>
<feature type="compositionally biased region" description="Basic residues" evidence="1">
    <location>
        <begin position="69"/>
        <end position="85"/>
    </location>
</feature>
<name>A0AAD4Z1C0_PRUDU</name>
<accession>A0AAD4Z1C0</accession>
<dbReference type="Proteomes" id="UP001054821">
    <property type="component" value="Chromosome 5"/>
</dbReference>
<dbReference type="AlphaFoldDB" id="A0AAD4Z1C0"/>
<proteinExistence type="predicted"/>
<organism evidence="2 3">
    <name type="scientific">Prunus dulcis</name>
    <name type="common">Almond</name>
    <name type="synonym">Amygdalus dulcis</name>
    <dbReference type="NCBI Taxonomy" id="3755"/>
    <lineage>
        <taxon>Eukaryota</taxon>
        <taxon>Viridiplantae</taxon>
        <taxon>Streptophyta</taxon>
        <taxon>Embryophyta</taxon>
        <taxon>Tracheophyta</taxon>
        <taxon>Spermatophyta</taxon>
        <taxon>Magnoliopsida</taxon>
        <taxon>eudicotyledons</taxon>
        <taxon>Gunneridae</taxon>
        <taxon>Pentapetalae</taxon>
        <taxon>rosids</taxon>
        <taxon>fabids</taxon>
        <taxon>Rosales</taxon>
        <taxon>Rosaceae</taxon>
        <taxon>Amygdaloideae</taxon>
        <taxon>Amygdaleae</taxon>
        <taxon>Prunus</taxon>
    </lineage>
</organism>
<keyword evidence="3" id="KW-1185">Reference proteome</keyword>
<sequence length="110" mass="13014">MTCRDRGSFDIAVKLHLIFNLIPSPTNLQAKTKNEEESIGVRIWRGRDDPIWRAEAWSLEKVSEPIMERRHRHPNNPKSPKRKVISKQEMEEQKLKTVVEDEDERLELVK</sequence>
<gene>
    <name evidence="2" type="ORF">L3X38_028507</name>
</gene>
<evidence type="ECO:0000313" key="3">
    <source>
        <dbReference type="Proteomes" id="UP001054821"/>
    </source>
</evidence>
<feature type="region of interest" description="Disordered" evidence="1">
    <location>
        <begin position="68"/>
        <end position="96"/>
    </location>
</feature>
<feature type="compositionally biased region" description="Basic and acidic residues" evidence="1">
    <location>
        <begin position="86"/>
        <end position="96"/>
    </location>
</feature>
<dbReference type="EMBL" id="JAJFAZ020000005">
    <property type="protein sequence ID" value="KAI5329110.1"/>
    <property type="molecule type" value="Genomic_DNA"/>
</dbReference>
<comment type="caution">
    <text evidence="2">The sequence shown here is derived from an EMBL/GenBank/DDBJ whole genome shotgun (WGS) entry which is preliminary data.</text>
</comment>
<reference evidence="2 3" key="1">
    <citation type="journal article" date="2022" name="G3 (Bethesda)">
        <title>Whole-genome sequence and methylome profiling of the almond [Prunus dulcis (Mill.) D.A. Webb] cultivar 'Nonpareil'.</title>
        <authorList>
            <person name="D'Amico-Willman K.M."/>
            <person name="Ouma W.Z."/>
            <person name="Meulia T."/>
            <person name="Sideli G.M."/>
            <person name="Gradziel T.M."/>
            <person name="Fresnedo-Ramirez J."/>
        </authorList>
    </citation>
    <scope>NUCLEOTIDE SEQUENCE [LARGE SCALE GENOMIC DNA]</scope>
    <source>
        <strain evidence="2">Clone GOH B32 T37-40</strain>
    </source>
</reference>